<dbReference type="InterPro" id="IPR000477">
    <property type="entry name" value="RT_dom"/>
</dbReference>
<dbReference type="OrthoDB" id="3693100at2759"/>
<proteinExistence type="predicted"/>
<evidence type="ECO:0000259" key="2">
    <source>
        <dbReference type="PROSITE" id="PS50879"/>
    </source>
</evidence>
<dbReference type="Pfam" id="PF00078">
    <property type="entry name" value="RVT_1"/>
    <property type="match status" value="1"/>
</dbReference>
<dbReference type="EMBL" id="NAJN01000166">
    <property type="protein sequence ID" value="TKA77911.1"/>
    <property type="molecule type" value="Genomic_DNA"/>
</dbReference>
<dbReference type="SUPFAM" id="SSF56672">
    <property type="entry name" value="DNA/RNA polymerases"/>
    <property type="match status" value="1"/>
</dbReference>
<dbReference type="Gene3D" id="3.30.420.10">
    <property type="entry name" value="Ribonuclease H-like superfamily/Ribonuclease H"/>
    <property type="match status" value="1"/>
</dbReference>
<reference evidence="3 4" key="1">
    <citation type="submission" date="2017-03" db="EMBL/GenBank/DDBJ databases">
        <title>Genomes of endolithic fungi from Antarctica.</title>
        <authorList>
            <person name="Coleine C."/>
            <person name="Masonjones S."/>
            <person name="Stajich J.E."/>
        </authorList>
    </citation>
    <scope>NUCLEOTIDE SEQUENCE [LARGE SCALE GENOMIC DNA]</scope>
    <source>
        <strain evidence="3 4">CCFEE 5187</strain>
    </source>
</reference>
<dbReference type="SUPFAM" id="SSF53098">
    <property type="entry name" value="Ribonuclease H-like"/>
    <property type="match status" value="1"/>
</dbReference>
<dbReference type="Pfam" id="PF00075">
    <property type="entry name" value="RNase_H"/>
    <property type="match status" value="1"/>
</dbReference>
<dbReference type="Proteomes" id="UP000308768">
    <property type="component" value="Unassembled WGS sequence"/>
</dbReference>
<dbReference type="GO" id="GO:0004523">
    <property type="term" value="F:RNA-DNA hybrid ribonuclease activity"/>
    <property type="evidence" value="ECO:0007669"/>
    <property type="project" value="InterPro"/>
</dbReference>
<dbReference type="SUPFAM" id="SSF56219">
    <property type="entry name" value="DNase I-like"/>
    <property type="match status" value="1"/>
</dbReference>
<dbReference type="GO" id="GO:0003676">
    <property type="term" value="F:nucleic acid binding"/>
    <property type="evidence" value="ECO:0007669"/>
    <property type="project" value="InterPro"/>
</dbReference>
<sequence>MPRDQVAKQHKDTMHKNTLSIVQYNVRNSREKVMAPFLLDKDIANFDVVAIQEPWAAREYAYSFIGESTPQPGISSHIADVTQVTIHNVYNPPRADPTSTFTELRARLREPGQHFVCGDFNLHHRMWAGHNPVRQSGHATQLLRLAVDCELHLLNEPGVPTHKERPGERATCNVNKRQLEHQSDHYPVVTHFQVNLPDQVTPEKYQWKRMNVELYQATLRSKIPAAQDLNTTNEIEALTDQTVTAIQESIEVSAPKARYCEWSRPGFDEECREVKRTCNRLRRRWMRTRSRKHWLEYKAARNEKGRFIKKKLRSGFRAWIEEADGNEAMLWKRARWMRNKDNPRQSFTPALEKEGGGLENAPQKKADILWKHFFPKPPEADLTDIQDFSYSPPVDVDRDFTEHEVRQALRRTALDKAPGPDKITSRPLKIAVGLLVPVIRQLANGCVRLGYWPQHFRDSFTIVLRKPKKSDYTKLKAYRPIALLNTIGKIIESMAAERISYLVERYRLLPDSHIGGRRMRSPEHALFILTERICTAWAAIHRGARPICSGLFLDISGAYDNVVHQRLTHELRRRGLPPNLVRWISSFLRDRTTRIVLPEYTSDHFSIDVGIPQGSPLSPILYLFYNANLIENCAIRSLNSSTIGYVDDTLILVVGKDPTTNCETLKRIYTEQCTPWSRKFGSVFAPDKFDLMHFVPARYRTKFNINAPLHLPGHTVTPRQGIRYLGVYLDSALTWSKHIEQVQADATRLLSGLTSLAGSTWGTRLTSLIKVYRGIVLAKALFCCSVWYIPDRGEGYAHAERAAIQKLEAIQKEAARTISGAFRRTAGSALNVELNLLAMKQELEKRIGMTLGRVVASPVYNIICEIRQEIRATSNHKLHPQLHSPLVHMERRYRAERRIQYPITELERKVPFVAEPWWVPPAIHIAPNRPQSIVEHNEIIRDLQILPVYTDGSGYKKRVGSAATIPSIPGATKKAFLGSLTDKHSVYAAELYGILMALQLLLEYLPTRKEVVIFTDNHAAIKSTHRPRYQNGQCILRQIIQTLPQVLSKGYNVQIRWISAHSGVTGNECVDAHAKEAALHGQ</sequence>
<evidence type="ECO:0008006" key="5">
    <source>
        <dbReference type="Google" id="ProtNLM"/>
    </source>
</evidence>
<name>A0A4U0XMX6_9PEZI</name>
<dbReference type="InterPro" id="IPR036397">
    <property type="entry name" value="RNaseH_sf"/>
</dbReference>
<dbReference type="InterPro" id="IPR002156">
    <property type="entry name" value="RNaseH_domain"/>
</dbReference>
<comment type="caution">
    <text evidence="3">The sequence shown here is derived from an EMBL/GenBank/DDBJ whole genome shotgun (WGS) entry which is preliminary data.</text>
</comment>
<gene>
    <name evidence="3" type="ORF">B0A49_04302</name>
</gene>
<feature type="domain" description="RNase H type-1" evidence="2">
    <location>
        <begin position="942"/>
        <end position="1079"/>
    </location>
</feature>
<dbReference type="InterPro" id="IPR012337">
    <property type="entry name" value="RNaseH-like_sf"/>
</dbReference>
<dbReference type="PANTHER" id="PTHR33481:SF1">
    <property type="entry name" value="ENDONUCLEASE_EXONUCLEASE_PHOSPHATASE DOMAIN-CONTAINING PROTEIN-RELATED"/>
    <property type="match status" value="1"/>
</dbReference>
<dbReference type="PROSITE" id="PS50879">
    <property type="entry name" value="RNASE_H_1"/>
    <property type="match status" value="1"/>
</dbReference>
<dbReference type="STRING" id="331657.A0A4U0XMX6"/>
<keyword evidence="4" id="KW-1185">Reference proteome</keyword>
<dbReference type="CDD" id="cd01650">
    <property type="entry name" value="RT_nLTR_like"/>
    <property type="match status" value="1"/>
</dbReference>
<dbReference type="InterPro" id="IPR043502">
    <property type="entry name" value="DNA/RNA_pol_sf"/>
</dbReference>
<dbReference type="InterPro" id="IPR036691">
    <property type="entry name" value="Endo/exonu/phosph_ase_sf"/>
</dbReference>
<dbReference type="InterPro" id="IPR005135">
    <property type="entry name" value="Endo/exonuclease/phosphatase"/>
</dbReference>
<evidence type="ECO:0000313" key="4">
    <source>
        <dbReference type="Proteomes" id="UP000308768"/>
    </source>
</evidence>
<dbReference type="CDD" id="cd09276">
    <property type="entry name" value="Rnase_HI_RT_non_LTR"/>
    <property type="match status" value="1"/>
</dbReference>
<dbReference type="AlphaFoldDB" id="A0A4U0XMX6"/>
<dbReference type="PANTHER" id="PTHR33481">
    <property type="entry name" value="REVERSE TRANSCRIPTASE"/>
    <property type="match status" value="1"/>
</dbReference>
<protein>
    <recommendedName>
        <fullName evidence="5">Reverse transcriptase domain-containing protein</fullName>
    </recommendedName>
</protein>
<evidence type="ECO:0000259" key="1">
    <source>
        <dbReference type="PROSITE" id="PS50878"/>
    </source>
</evidence>
<accession>A0A4U0XMX6</accession>
<dbReference type="Pfam" id="PF14529">
    <property type="entry name" value="Exo_endo_phos_2"/>
    <property type="match status" value="1"/>
</dbReference>
<dbReference type="PROSITE" id="PS50878">
    <property type="entry name" value="RT_POL"/>
    <property type="match status" value="1"/>
</dbReference>
<feature type="domain" description="Reverse transcriptase" evidence="1">
    <location>
        <begin position="445"/>
        <end position="729"/>
    </location>
</feature>
<dbReference type="Gene3D" id="3.60.10.10">
    <property type="entry name" value="Endonuclease/exonuclease/phosphatase"/>
    <property type="match status" value="1"/>
</dbReference>
<evidence type="ECO:0000313" key="3">
    <source>
        <dbReference type="EMBL" id="TKA77911.1"/>
    </source>
</evidence>
<organism evidence="3 4">
    <name type="scientific">Cryomyces minteri</name>
    <dbReference type="NCBI Taxonomy" id="331657"/>
    <lineage>
        <taxon>Eukaryota</taxon>
        <taxon>Fungi</taxon>
        <taxon>Dikarya</taxon>
        <taxon>Ascomycota</taxon>
        <taxon>Pezizomycotina</taxon>
        <taxon>Dothideomycetes</taxon>
        <taxon>Dothideomycetes incertae sedis</taxon>
        <taxon>Cryomyces</taxon>
    </lineage>
</organism>